<reference evidence="2" key="1">
    <citation type="journal article" date="2022" name="Mol. Ecol. Resour.">
        <title>The genomes of chicory, endive, great burdock and yacon provide insights into Asteraceae palaeo-polyploidization history and plant inulin production.</title>
        <authorList>
            <person name="Fan W."/>
            <person name="Wang S."/>
            <person name="Wang H."/>
            <person name="Wang A."/>
            <person name="Jiang F."/>
            <person name="Liu H."/>
            <person name="Zhao H."/>
            <person name="Xu D."/>
            <person name="Zhang Y."/>
        </authorList>
    </citation>
    <scope>NUCLEOTIDE SEQUENCE [LARGE SCALE GENOMIC DNA]</scope>
    <source>
        <strain evidence="2">cv. Yunnan</strain>
    </source>
</reference>
<protein>
    <submittedName>
        <fullName evidence="1">Uncharacterized protein</fullName>
    </submittedName>
</protein>
<keyword evidence="2" id="KW-1185">Reference proteome</keyword>
<evidence type="ECO:0000313" key="1">
    <source>
        <dbReference type="EMBL" id="KAI3754924.1"/>
    </source>
</evidence>
<dbReference type="Proteomes" id="UP001056120">
    <property type="component" value="Linkage Group LG18"/>
</dbReference>
<accession>A0ACB9E7S9</accession>
<organism evidence="1 2">
    <name type="scientific">Smallanthus sonchifolius</name>
    <dbReference type="NCBI Taxonomy" id="185202"/>
    <lineage>
        <taxon>Eukaryota</taxon>
        <taxon>Viridiplantae</taxon>
        <taxon>Streptophyta</taxon>
        <taxon>Embryophyta</taxon>
        <taxon>Tracheophyta</taxon>
        <taxon>Spermatophyta</taxon>
        <taxon>Magnoliopsida</taxon>
        <taxon>eudicotyledons</taxon>
        <taxon>Gunneridae</taxon>
        <taxon>Pentapetalae</taxon>
        <taxon>asterids</taxon>
        <taxon>campanulids</taxon>
        <taxon>Asterales</taxon>
        <taxon>Asteraceae</taxon>
        <taxon>Asteroideae</taxon>
        <taxon>Heliantheae alliance</taxon>
        <taxon>Millerieae</taxon>
        <taxon>Smallanthus</taxon>
    </lineage>
</organism>
<comment type="caution">
    <text evidence="1">The sequence shown here is derived from an EMBL/GenBank/DDBJ whole genome shotgun (WGS) entry which is preliminary data.</text>
</comment>
<proteinExistence type="predicted"/>
<name>A0ACB9E7S9_9ASTR</name>
<gene>
    <name evidence="1" type="ORF">L1987_54716</name>
</gene>
<sequence length="496" mass="56081">MDKLTRIYLKEVVSRHGVPISIILDHDARFTSHFWQSIHKALGKRLDMSTAYHPQTDGQTERTIQTLEDMLRACVIDFGNTWESHLPLVEFSYNKSYHTSIKAAPFEALYGWKCRSPICWAKVGDSQLTGPELVLETSEKIVQIRNRMAVARDRQKSYANKRCKLNPGYVGPFKIVKRIGPVAYQLDLPEGLSGVHDVFHVSNLKKYLADETLAVPLEELHIDEQLRFSSLELETCTGIHLGARGLVDAQVPSSVQAIHVELARRVVPKLLHTSASPEKRSSPLEIKPPEVGTCSTRTPSIRAPFWERANAWLNSLPNGSITTWDDLFQKFLSKYLPPAKTTKLRNVITTFTQDDGESLYEVWECFKDMLRKCPHHGLEFWQQVSSFYSGLHNQARQTLDATAGGIFENKRPQEAYNLIEATAMNSYQWYNPRTSRGTRQGVHTVDTVISLSAQVDALTTRLNQITKGKATPETMEEVKSITADVEQVDFVGTNQP</sequence>
<reference evidence="1 2" key="2">
    <citation type="journal article" date="2022" name="Mol. Ecol. Resour.">
        <title>The genomes of chicory, endive, great burdock and yacon provide insights into Asteraceae paleo-polyploidization history and plant inulin production.</title>
        <authorList>
            <person name="Fan W."/>
            <person name="Wang S."/>
            <person name="Wang H."/>
            <person name="Wang A."/>
            <person name="Jiang F."/>
            <person name="Liu H."/>
            <person name="Zhao H."/>
            <person name="Xu D."/>
            <person name="Zhang Y."/>
        </authorList>
    </citation>
    <scope>NUCLEOTIDE SEQUENCE [LARGE SCALE GENOMIC DNA]</scope>
    <source>
        <strain evidence="2">cv. Yunnan</strain>
        <tissue evidence="1">Leaves</tissue>
    </source>
</reference>
<evidence type="ECO:0000313" key="2">
    <source>
        <dbReference type="Proteomes" id="UP001056120"/>
    </source>
</evidence>
<dbReference type="EMBL" id="CM042035">
    <property type="protein sequence ID" value="KAI3754924.1"/>
    <property type="molecule type" value="Genomic_DNA"/>
</dbReference>